<evidence type="ECO:0000313" key="16">
    <source>
        <dbReference type="Proteomes" id="UP000046395"/>
    </source>
</evidence>
<dbReference type="PANTHER" id="PTHR43806:SF14">
    <property type="entry name" value="TRIPEPTIDYL-PEPTIDASE 2"/>
    <property type="match status" value="1"/>
</dbReference>
<dbReference type="InterPro" id="IPR048383">
    <property type="entry name" value="TPPII_Ig-like-1"/>
</dbReference>
<evidence type="ECO:0000259" key="15">
    <source>
        <dbReference type="Pfam" id="PF21316"/>
    </source>
</evidence>
<evidence type="ECO:0000256" key="1">
    <source>
        <dbReference type="ARBA" id="ARBA00001910"/>
    </source>
</evidence>
<evidence type="ECO:0000256" key="10">
    <source>
        <dbReference type="PROSITE-ProRule" id="PRU01240"/>
    </source>
</evidence>
<dbReference type="WBParaSite" id="TMUE_3000010889.1">
    <property type="protein sequence ID" value="TMUE_3000010889.1"/>
    <property type="gene ID" value="WBGene00291621"/>
</dbReference>
<dbReference type="InterPro" id="IPR046940">
    <property type="entry name" value="TPPII_Ig-like_sf"/>
</dbReference>
<feature type="active site" description="Charge relay system" evidence="10">
    <location>
        <position position="220"/>
    </location>
</feature>
<dbReference type="GO" id="GO:0006508">
    <property type="term" value="P:proteolysis"/>
    <property type="evidence" value="ECO:0007669"/>
    <property type="project" value="UniProtKB-KW"/>
</dbReference>
<dbReference type="Gene3D" id="6.10.250.3080">
    <property type="match status" value="1"/>
</dbReference>
<dbReference type="InterPro" id="IPR036852">
    <property type="entry name" value="Peptidase_S8/S53_dom_sf"/>
</dbReference>
<evidence type="ECO:0000256" key="3">
    <source>
        <dbReference type="ARBA" id="ARBA00012462"/>
    </source>
</evidence>
<dbReference type="Proteomes" id="UP000046395">
    <property type="component" value="Unassembled WGS sequence"/>
</dbReference>
<feature type="domain" description="Peptidase S8/S53" evidence="12">
    <location>
        <begin position="211"/>
        <end position="678"/>
    </location>
</feature>
<evidence type="ECO:0000256" key="9">
    <source>
        <dbReference type="ARBA" id="ARBA00032232"/>
    </source>
</evidence>
<protein>
    <recommendedName>
        <fullName evidence="4">Tripeptidyl-peptidase 2</fullName>
        <ecNumber evidence="3">3.4.14.10</ecNumber>
    </recommendedName>
    <alternativeName>
        <fullName evidence="9">Tripeptidyl aminopeptidase</fullName>
    </alternativeName>
</protein>
<dbReference type="GO" id="GO:0004177">
    <property type="term" value="F:aminopeptidase activity"/>
    <property type="evidence" value="ECO:0007669"/>
    <property type="project" value="UniProtKB-KW"/>
</dbReference>
<feature type="active site" description="Charge relay system" evidence="10">
    <location>
        <position position="444"/>
    </location>
</feature>
<evidence type="ECO:0000256" key="5">
    <source>
        <dbReference type="ARBA" id="ARBA00022438"/>
    </source>
</evidence>
<dbReference type="GO" id="GO:0008240">
    <property type="term" value="F:tripeptidyl-peptidase activity"/>
    <property type="evidence" value="ECO:0007669"/>
    <property type="project" value="UniProtKB-EC"/>
</dbReference>
<dbReference type="Gene3D" id="2.60.40.3170">
    <property type="match status" value="1"/>
</dbReference>
<evidence type="ECO:0000256" key="2">
    <source>
        <dbReference type="ARBA" id="ARBA00011073"/>
    </source>
</evidence>
<dbReference type="InterPro" id="IPR000209">
    <property type="entry name" value="Peptidase_S8/S53_dom"/>
</dbReference>
<evidence type="ECO:0000259" key="12">
    <source>
        <dbReference type="Pfam" id="PF00082"/>
    </source>
</evidence>
<dbReference type="STRING" id="70415.A0A5S6QUS5"/>
<keyword evidence="5" id="KW-0031">Aminopeptidase</keyword>
<evidence type="ECO:0000259" key="14">
    <source>
        <dbReference type="Pfam" id="PF21223"/>
    </source>
</evidence>
<evidence type="ECO:0000256" key="11">
    <source>
        <dbReference type="SAM" id="MobiDB-lite"/>
    </source>
</evidence>
<comment type="catalytic activity">
    <reaction evidence="1">
        <text>Release of an N-terminal tripeptide from a polypeptide.</text>
        <dbReference type="EC" id="3.4.14.10"/>
    </reaction>
</comment>
<dbReference type="PANTHER" id="PTHR43806">
    <property type="entry name" value="PEPTIDASE S8"/>
    <property type="match status" value="1"/>
</dbReference>
<accession>A0A5S6QUS5</accession>
<evidence type="ECO:0000256" key="7">
    <source>
        <dbReference type="ARBA" id="ARBA00022801"/>
    </source>
</evidence>
<evidence type="ECO:0000256" key="4">
    <source>
        <dbReference type="ARBA" id="ARBA00020244"/>
    </source>
</evidence>
<dbReference type="PROSITE" id="PS00138">
    <property type="entry name" value="SUBTILASE_SER"/>
    <property type="match status" value="1"/>
</dbReference>
<dbReference type="InterPro" id="IPR023828">
    <property type="entry name" value="Peptidase_S8_Ser-AS"/>
</dbReference>
<dbReference type="SUPFAM" id="SSF52743">
    <property type="entry name" value="Subtilisin-like"/>
    <property type="match status" value="1"/>
</dbReference>
<dbReference type="PROSITE" id="PS51892">
    <property type="entry name" value="SUBTILASE"/>
    <property type="match status" value="1"/>
</dbReference>
<dbReference type="Pfam" id="PF12580">
    <property type="entry name" value="TPPII"/>
    <property type="match status" value="1"/>
</dbReference>
<dbReference type="GO" id="GO:0004252">
    <property type="term" value="F:serine-type endopeptidase activity"/>
    <property type="evidence" value="ECO:0007669"/>
    <property type="project" value="UniProtKB-UniRule"/>
</dbReference>
<dbReference type="GO" id="GO:0005829">
    <property type="term" value="C:cytosol"/>
    <property type="evidence" value="ECO:0007669"/>
    <property type="project" value="TreeGrafter"/>
</dbReference>
<keyword evidence="8 10" id="KW-0720">Serine protease</keyword>
<dbReference type="InterPro" id="IPR048384">
    <property type="entry name" value="TPPII_GBD"/>
</dbReference>
<dbReference type="Gene3D" id="3.40.50.200">
    <property type="entry name" value="Peptidase S8/S53 domain"/>
    <property type="match status" value="2"/>
</dbReference>
<organism evidence="16 17">
    <name type="scientific">Trichuris muris</name>
    <name type="common">Mouse whipworm</name>
    <dbReference type="NCBI Taxonomy" id="70415"/>
    <lineage>
        <taxon>Eukaryota</taxon>
        <taxon>Metazoa</taxon>
        <taxon>Ecdysozoa</taxon>
        <taxon>Nematoda</taxon>
        <taxon>Enoplea</taxon>
        <taxon>Dorylaimia</taxon>
        <taxon>Trichinellida</taxon>
        <taxon>Trichuridae</taxon>
        <taxon>Trichuris</taxon>
    </lineage>
</organism>
<evidence type="ECO:0000313" key="17">
    <source>
        <dbReference type="WBParaSite" id="TMUE_3000010889.1"/>
    </source>
</evidence>
<dbReference type="PRINTS" id="PR00723">
    <property type="entry name" value="SUBTILISIN"/>
</dbReference>
<sequence length="1489" mass="166468">MHSRKESSRKCIGDTGCGFAYQSISSDVRTQMPSTKAMKKTIQRRRCAVSAAPSQPASRASIVIPEAYQTYGRQEQFLLYDSGLGDDDRLLTFGRQSNMAWSALMKHLYADGTFKITPPLFAHVYILMAERDGFVLQVLYAPLPDKRETTYRRMFEAVKGMWPQLSPDSVAMDFEQHPNIWSSKGCGLNCLPTRRETEVEEFLNKHPECDGRGVVIAVLDTGVDPSSPGMQKTSDGRTKVVDIVDFTGAGDVDTSTVRQAENGILIGLTGRKLKVPSSWRNPSGKYHLGVKAIYELYPESLKKRIQNEKKKKYWDPVHRLAIADMNKQIELFELQFGRDRSKIPANARLKRKNLDAGLKLLKTLDSNYDDSGPTADCIVFHDGINWVACLDTSFTGNLESCRLMASYRIRNEYSTISESDIMTYSFNIHNNGEILEIACTGGLHGTHVACIAAGCFPDAPHRNGIAPGAQIVSLQIGDSRLKNLETGTALLRALAYCIEKRVHVINYSYAEPVSFQNSGKIIDAINDAVYNHGIVFVGSSGNNGPCLSTVTSPGGSCSACLGISAYVSPQMRTKLYSLRESVGPTLFPWSSRGPCSDGWLGTTICAPGAAITSTPRWTLNNRQLLNGTSMSSPNVAGAVALLISGLKVENASYSPFVIRLALANTAKKLDQYSVFEAGRGLMQIQQALEYLLRCSKLLDVNMHYKVTLDDRNRGLYLRELYEVQHPCEVAVSVEAVFNDNTKPFVRFQFSRLLALKCEAEWIKIPTHLEINSTARSFRMRVDPTRLEQDRVHYAEVLIYEADKPVLGPVAIVPITVVLPIVPKQGPNENLSFTNVPLSNSGCRRHFIHVPDGCNTAVLRVDGRKCELNSQFVVHVVQLTPDESYKQSEWYKLVRFGDESQFTFNIPVIEGRTAELCLASWWVASSELVIDYKIMFTGLKAHPEEISWRCCDPVFKVLAKCGPSSEELSPTMTFRSLCVPFKPIRSVITNLGPRDLYNDGQQCYQLLNTYEFSLDVSSTVTPLIPLVAEYLYEAEFCGFLWTIFSNHNRYILSGSYFSSRYQVKLEKGDYILMLQVRHVNEEILIDMKDLGIFIECRLSPNIQAQCYASLPEAIRPDSKKFSCRRVPAHSLTPLYFLAPAKDSLPKSFVAGCYLRGSLVLLKRDSKSSPQFPVHYHLAFKKAAKAKKKTLLGANGWKESIKDATLNEDAIKELQVTNPNEEKEHDNSELNNKPDRMDKDVSKVLRVLSSSICSSFFAGGKEKSTKDLWDSTSRIMQLVKLQDVLQFSGGNDDCLPAVPLIEEVEPRKNALTIALLVRGLIIADSLMKAKSDRFVNLDFDAWKYENRAGKEETPVEIHVGTNGDKKCSNCKNNKKEEANVSDMHTEDNLEEMPNDGVVSLKNSFMLTDLDDIFYALVRLGEPIDGSCAVFFLKHAYLYGNLFQAILIIRKYADARGHAKRFAEIEVELFREAGLLHVLNFCHPVTVDPSKI</sequence>
<keyword evidence="7 10" id="KW-0378">Hydrolase</keyword>
<dbReference type="InterPro" id="IPR022229">
    <property type="entry name" value="TPPII_Ig-like-2"/>
</dbReference>
<evidence type="ECO:0000256" key="6">
    <source>
        <dbReference type="ARBA" id="ARBA00022670"/>
    </source>
</evidence>
<evidence type="ECO:0000259" key="13">
    <source>
        <dbReference type="Pfam" id="PF12580"/>
    </source>
</evidence>
<feature type="domain" description="Tripeptidyl-peptidase II galactose-binding" evidence="15">
    <location>
        <begin position="843"/>
        <end position="922"/>
    </location>
</feature>
<dbReference type="Pfam" id="PF21316">
    <property type="entry name" value="TPPII_GBD"/>
    <property type="match status" value="1"/>
</dbReference>
<feature type="active site" description="Charge relay system" evidence="10">
    <location>
        <position position="629"/>
    </location>
</feature>
<keyword evidence="6 10" id="KW-0645">Protease</keyword>
<comment type="similarity">
    <text evidence="2 10">Belongs to the peptidase S8 family.</text>
</comment>
<feature type="domain" description="Tripeptidyl peptidase II second Ig-like" evidence="13">
    <location>
        <begin position="964"/>
        <end position="1146"/>
    </location>
</feature>
<dbReference type="EC" id="3.4.14.10" evidence="3"/>
<dbReference type="InterPro" id="IPR050131">
    <property type="entry name" value="Peptidase_S8_subtilisin-like"/>
</dbReference>
<dbReference type="Pfam" id="PF21223">
    <property type="entry name" value="TPPII_Ig-like-1"/>
    <property type="match status" value="1"/>
</dbReference>
<keyword evidence="16" id="KW-1185">Reference proteome</keyword>
<name>A0A5S6QUS5_TRIMR</name>
<feature type="region of interest" description="Disordered" evidence="11">
    <location>
        <begin position="1213"/>
        <end position="1234"/>
    </location>
</feature>
<dbReference type="InterPro" id="IPR015500">
    <property type="entry name" value="Peptidase_S8_subtilisin-rel"/>
</dbReference>
<reference evidence="17" key="1">
    <citation type="submission" date="2019-12" db="UniProtKB">
        <authorList>
            <consortium name="WormBaseParasite"/>
        </authorList>
    </citation>
    <scope>IDENTIFICATION</scope>
</reference>
<feature type="compositionally biased region" description="Basic and acidic residues" evidence="11">
    <location>
        <begin position="1218"/>
        <end position="1234"/>
    </location>
</feature>
<evidence type="ECO:0000256" key="8">
    <source>
        <dbReference type="ARBA" id="ARBA00022825"/>
    </source>
</evidence>
<feature type="domain" description="Tripeptidyl-peptidase II first Ig-like" evidence="14">
    <location>
        <begin position="703"/>
        <end position="817"/>
    </location>
</feature>
<dbReference type="FunFam" id="3.40.50.200:FF:000003">
    <property type="entry name" value="Tripeptidyl peptidase 2"/>
    <property type="match status" value="1"/>
</dbReference>
<dbReference type="Pfam" id="PF00082">
    <property type="entry name" value="Peptidase_S8"/>
    <property type="match status" value="1"/>
</dbReference>
<proteinExistence type="inferred from homology"/>